<dbReference type="Proteomes" id="UP000320048">
    <property type="component" value="Unassembled WGS sequence"/>
</dbReference>
<keyword evidence="2" id="KW-0328">Glycosyltransferase</keyword>
<name>A0A537J8Z0_9BACT</name>
<evidence type="ECO:0000259" key="1">
    <source>
        <dbReference type="Pfam" id="PF00156"/>
    </source>
</evidence>
<accession>A0A537J8Z0</accession>
<dbReference type="GO" id="GO:0016757">
    <property type="term" value="F:glycosyltransferase activity"/>
    <property type="evidence" value="ECO:0007669"/>
    <property type="project" value="UniProtKB-KW"/>
</dbReference>
<dbReference type="Gene3D" id="3.40.50.2020">
    <property type="match status" value="1"/>
</dbReference>
<protein>
    <submittedName>
        <fullName evidence="2">Phosphoribosyltransferase</fullName>
    </submittedName>
</protein>
<dbReference type="InterPro" id="IPR029057">
    <property type="entry name" value="PRTase-like"/>
</dbReference>
<dbReference type="Gene3D" id="3.30.1310.20">
    <property type="entry name" value="PRTase-like"/>
    <property type="match status" value="1"/>
</dbReference>
<dbReference type="InterPro" id="IPR000836">
    <property type="entry name" value="PRTase_dom"/>
</dbReference>
<dbReference type="AlphaFoldDB" id="A0A537J8Z0"/>
<sequence length="227" mass="24976">MHAPDDVREPATRFQDRRDAGEQLARRLAVLGLGPATVLAIPRGGVVVADVIVQAFGWPLDVVLPRKLRAPRNPELAFGAVTGDGTVFLDARLARTLHVTDDYLREEIAGQIAEISRRRTAYRGTRPEPDLRSRTAVLVDDGLATGATAIASVRMLRHLLAREVAVAIPVGPPEAVRRLEAEADRVICLLRPPEFTAVGEFYEDFRQTDDDEVVACLTRSWRRTGVV</sequence>
<reference evidence="2 3" key="1">
    <citation type="journal article" date="2019" name="Nat. Microbiol.">
        <title>Mediterranean grassland soil C-N compound turnover is dependent on rainfall and depth, and is mediated by genomically divergent microorganisms.</title>
        <authorList>
            <person name="Diamond S."/>
            <person name="Andeer P.F."/>
            <person name="Li Z."/>
            <person name="Crits-Christoph A."/>
            <person name="Burstein D."/>
            <person name="Anantharaman K."/>
            <person name="Lane K.R."/>
            <person name="Thomas B.C."/>
            <person name="Pan C."/>
            <person name="Northen T.R."/>
            <person name="Banfield J.F."/>
        </authorList>
    </citation>
    <scope>NUCLEOTIDE SEQUENCE [LARGE SCALE GENOMIC DNA]</scope>
    <source>
        <strain evidence="2">NP_7</strain>
    </source>
</reference>
<evidence type="ECO:0000313" key="2">
    <source>
        <dbReference type="EMBL" id="TMI79965.1"/>
    </source>
</evidence>
<feature type="domain" description="Phosphoribosyltransferase" evidence="1">
    <location>
        <begin position="32"/>
        <end position="190"/>
    </location>
</feature>
<gene>
    <name evidence="2" type="ORF">E6H04_09560</name>
</gene>
<comment type="caution">
    <text evidence="2">The sequence shown here is derived from an EMBL/GenBank/DDBJ whole genome shotgun (WGS) entry which is preliminary data.</text>
</comment>
<dbReference type="EMBL" id="VBAO01000249">
    <property type="protein sequence ID" value="TMI79965.1"/>
    <property type="molecule type" value="Genomic_DNA"/>
</dbReference>
<dbReference type="SUPFAM" id="SSF53271">
    <property type="entry name" value="PRTase-like"/>
    <property type="match status" value="1"/>
</dbReference>
<dbReference type="Pfam" id="PF00156">
    <property type="entry name" value="Pribosyltran"/>
    <property type="match status" value="1"/>
</dbReference>
<organism evidence="2 3">
    <name type="scientific">Candidatus Segetimicrobium genomatis</name>
    <dbReference type="NCBI Taxonomy" id="2569760"/>
    <lineage>
        <taxon>Bacteria</taxon>
        <taxon>Bacillati</taxon>
        <taxon>Candidatus Sysuimicrobiota</taxon>
        <taxon>Candidatus Sysuimicrobiia</taxon>
        <taxon>Candidatus Sysuimicrobiales</taxon>
        <taxon>Candidatus Segetimicrobiaceae</taxon>
        <taxon>Candidatus Segetimicrobium</taxon>
    </lineage>
</organism>
<evidence type="ECO:0000313" key="3">
    <source>
        <dbReference type="Proteomes" id="UP000320048"/>
    </source>
</evidence>
<proteinExistence type="predicted"/>
<dbReference type="CDD" id="cd06223">
    <property type="entry name" value="PRTases_typeI"/>
    <property type="match status" value="1"/>
</dbReference>
<keyword evidence="2" id="KW-0808">Transferase</keyword>